<protein>
    <submittedName>
        <fullName evidence="2">Uncharacterized protein</fullName>
    </submittedName>
</protein>
<dbReference type="EMBL" id="JABFDB010000041">
    <property type="protein sequence ID" value="NYZ24535.1"/>
    <property type="molecule type" value="Genomic_DNA"/>
</dbReference>
<keyword evidence="3" id="KW-1185">Reference proteome</keyword>
<reference evidence="2 3" key="1">
    <citation type="submission" date="2020-05" db="EMBL/GenBank/DDBJ databases">
        <title>Azospirillum oleiclasticum sp. nov, a nitrogen-fixing and heavy crude oil-emulsifying bacterium isolated from the crude oil of Yumen Oilfield.</title>
        <authorList>
            <person name="Wu D."/>
            <person name="Cai M."/>
            <person name="Zhang X."/>
        </authorList>
    </citation>
    <scope>NUCLEOTIDE SEQUENCE [LARGE SCALE GENOMIC DNA]</scope>
    <source>
        <strain evidence="2 3">ROY-1-1-2</strain>
    </source>
</reference>
<dbReference type="Proteomes" id="UP000584642">
    <property type="component" value="Unassembled WGS sequence"/>
</dbReference>
<name>A0ABX2TLE5_9PROT</name>
<evidence type="ECO:0000313" key="3">
    <source>
        <dbReference type="Proteomes" id="UP000584642"/>
    </source>
</evidence>
<comment type="caution">
    <text evidence="2">The sequence shown here is derived from an EMBL/GenBank/DDBJ whole genome shotgun (WGS) entry which is preliminary data.</text>
</comment>
<accession>A0ABX2TLE5</accession>
<feature type="compositionally biased region" description="Basic and acidic residues" evidence="1">
    <location>
        <begin position="1"/>
        <end position="21"/>
    </location>
</feature>
<feature type="region of interest" description="Disordered" evidence="1">
    <location>
        <begin position="1"/>
        <end position="43"/>
    </location>
</feature>
<evidence type="ECO:0000256" key="1">
    <source>
        <dbReference type="SAM" id="MobiDB-lite"/>
    </source>
</evidence>
<organism evidence="2 3">
    <name type="scientific">Azospirillum oleiclasticum</name>
    <dbReference type="NCBI Taxonomy" id="2735135"/>
    <lineage>
        <taxon>Bacteria</taxon>
        <taxon>Pseudomonadati</taxon>
        <taxon>Pseudomonadota</taxon>
        <taxon>Alphaproteobacteria</taxon>
        <taxon>Rhodospirillales</taxon>
        <taxon>Azospirillaceae</taxon>
        <taxon>Azospirillum</taxon>
    </lineage>
</organism>
<sequence length="216" mass="25018">MTARNDDDSSSRRRQKVRDILEYDAAATPRPRRRKSATSIGVSGDNNIVGNNNTVTVIKTDRIIKREIVKPQPGVEHITEEQFAKLRNLIDEIIRVESLTKRDPATHQRVWGALARKMDVVSNRMIKFEKFPAAEMFLRQWLGRLSTAKSVIKYDDGLRTRRIKYIQTNMKVLLIEDQVRKYMMSKFGAQSLTELDQPQLDQVYRYIAGLKRRPGS</sequence>
<evidence type="ECO:0000313" key="2">
    <source>
        <dbReference type="EMBL" id="NYZ24535.1"/>
    </source>
</evidence>
<gene>
    <name evidence="2" type="ORF">HND93_32935</name>
</gene>
<proteinExistence type="predicted"/>
<dbReference type="RefSeq" id="WP_180286311.1">
    <property type="nucleotide sequence ID" value="NZ_JABFDB010000041.1"/>
</dbReference>